<feature type="region of interest" description="Disordered" evidence="1">
    <location>
        <begin position="1"/>
        <end position="75"/>
    </location>
</feature>
<name>A0ABP9UNG2_9BACT</name>
<proteinExistence type="predicted"/>
<dbReference type="EMBL" id="BAABRI010000012">
    <property type="protein sequence ID" value="GAA5483113.1"/>
    <property type="molecule type" value="Genomic_DNA"/>
</dbReference>
<evidence type="ECO:0000313" key="3">
    <source>
        <dbReference type="Proteomes" id="UP001476282"/>
    </source>
</evidence>
<comment type="caution">
    <text evidence="2">The sequence shown here is derived from an EMBL/GenBank/DDBJ whole genome shotgun (WGS) entry which is preliminary data.</text>
</comment>
<reference evidence="2 3" key="1">
    <citation type="submission" date="2024-02" db="EMBL/GenBank/DDBJ databases">
        <title>Haloferula sargassicola NBRC 104335.</title>
        <authorList>
            <person name="Ichikawa N."/>
            <person name="Katano-Makiyama Y."/>
            <person name="Hidaka K."/>
        </authorList>
    </citation>
    <scope>NUCLEOTIDE SEQUENCE [LARGE SCALE GENOMIC DNA]</scope>
    <source>
        <strain evidence="2 3">NBRC 104335</strain>
    </source>
</reference>
<protein>
    <submittedName>
        <fullName evidence="2">Uncharacterized protein</fullName>
    </submittedName>
</protein>
<evidence type="ECO:0000256" key="1">
    <source>
        <dbReference type="SAM" id="MobiDB-lite"/>
    </source>
</evidence>
<evidence type="ECO:0000313" key="2">
    <source>
        <dbReference type="EMBL" id="GAA5483113.1"/>
    </source>
</evidence>
<gene>
    <name evidence="2" type="ORF">Hsar01_02341</name>
</gene>
<dbReference type="Proteomes" id="UP001476282">
    <property type="component" value="Unassembled WGS sequence"/>
</dbReference>
<keyword evidence="3" id="KW-1185">Reference proteome</keyword>
<sequence>MFRVDDMMSEDLGVMSEDLDRPPNPPDKRSGRDGPSADLGWSEVNTAWKQYPGRWAESPWGPERRGFTGGATRRG</sequence>
<accession>A0ABP9UNG2</accession>
<organism evidence="2 3">
    <name type="scientific">Haloferula sargassicola</name>
    <dbReference type="NCBI Taxonomy" id="490096"/>
    <lineage>
        <taxon>Bacteria</taxon>
        <taxon>Pseudomonadati</taxon>
        <taxon>Verrucomicrobiota</taxon>
        <taxon>Verrucomicrobiia</taxon>
        <taxon>Verrucomicrobiales</taxon>
        <taxon>Verrucomicrobiaceae</taxon>
        <taxon>Haloferula</taxon>
    </lineage>
</organism>
<feature type="compositionally biased region" description="Basic and acidic residues" evidence="1">
    <location>
        <begin position="18"/>
        <end position="32"/>
    </location>
</feature>